<proteinExistence type="predicted"/>
<feature type="region of interest" description="Disordered" evidence="1">
    <location>
        <begin position="1"/>
        <end position="58"/>
    </location>
</feature>
<feature type="region of interest" description="Disordered" evidence="1">
    <location>
        <begin position="129"/>
        <end position="179"/>
    </location>
</feature>
<comment type="caution">
    <text evidence="2">The sequence shown here is derived from an EMBL/GenBank/DDBJ whole genome shotgun (WGS) entry which is preliminary data.</text>
</comment>
<accession>A0ABR1HDM1</accession>
<evidence type="ECO:0000313" key="3">
    <source>
        <dbReference type="Proteomes" id="UP001498476"/>
    </source>
</evidence>
<name>A0ABR1HDM1_9HYPO</name>
<evidence type="ECO:0000256" key="1">
    <source>
        <dbReference type="SAM" id="MobiDB-lite"/>
    </source>
</evidence>
<dbReference type="EMBL" id="JAZAVJ010000042">
    <property type="protein sequence ID" value="KAK7418939.1"/>
    <property type="molecule type" value="Genomic_DNA"/>
</dbReference>
<keyword evidence="3" id="KW-1185">Reference proteome</keyword>
<reference evidence="2 3" key="1">
    <citation type="journal article" date="2025" name="Microbiol. Resour. Announc.">
        <title>Draft genome sequences for Neonectria magnoliae and Neonectria punicea, canker pathogens of Liriodendron tulipifera and Acer saccharum in West Virginia.</title>
        <authorList>
            <person name="Petronek H.M."/>
            <person name="Kasson M.T."/>
            <person name="Metheny A.M."/>
            <person name="Stauder C.M."/>
            <person name="Lovett B."/>
            <person name="Lynch S.C."/>
            <person name="Garnas J.R."/>
            <person name="Kasson L.R."/>
            <person name="Stajich J.E."/>
        </authorList>
    </citation>
    <scope>NUCLEOTIDE SEQUENCE [LARGE SCALE GENOMIC DNA]</scope>
    <source>
        <strain evidence="2 3">NRRL 64653</strain>
    </source>
</reference>
<protein>
    <submittedName>
        <fullName evidence="2">Uncharacterized protein</fullName>
    </submittedName>
</protein>
<feature type="compositionally biased region" description="Basic and acidic residues" evidence="1">
    <location>
        <begin position="162"/>
        <end position="177"/>
    </location>
</feature>
<evidence type="ECO:0000313" key="2">
    <source>
        <dbReference type="EMBL" id="KAK7418939.1"/>
    </source>
</evidence>
<dbReference type="Proteomes" id="UP001498476">
    <property type="component" value="Unassembled WGS sequence"/>
</dbReference>
<gene>
    <name evidence="2" type="ORF">QQX98_003642</name>
</gene>
<organism evidence="2 3">
    <name type="scientific">Neonectria punicea</name>
    <dbReference type="NCBI Taxonomy" id="979145"/>
    <lineage>
        <taxon>Eukaryota</taxon>
        <taxon>Fungi</taxon>
        <taxon>Dikarya</taxon>
        <taxon>Ascomycota</taxon>
        <taxon>Pezizomycotina</taxon>
        <taxon>Sordariomycetes</taxon>
        <taxon>Hypocreomycetidae</taxon>
        <taxon>Hypocreales</taxon>
        <taxon>Nectriaceae</taxon>
        <taxon>Neonectria</taxon>
    </lineage>
</organism>
<feature type="region of interest" description="Disordered" evidence="1">
    <location>
        <begin position="228"/>
        <end position="255"/>
    </location>
</feature>
<sequence length="634" mass="70212">MPKRTIRAMTNDDGMAVPDPTDRGDDRRKRPRIRERSASVPLKEVDADTNVPHDTAASDKIQVLQTSASDEVNTADDIAAPDFKPVGLSDIPHQVLRTEALDIINTAAAPDSDPISLSDSPHQVLKTEALDDANTADNTATLDSTPLGDGDIPHQVSQTKAASDHVNTEVPDSKPLGDGDITYQVLQTKALDIVNTHDTATALDSNPVGNSEDSHHILQTKASDNVITAAPDSKPLGHSDTPHQASQTKASDHVNTGDDTMALDPNPISARDSFHRVLETQASGYVNTGDDVAAPEPGDQASTSCPLLKMGYRQGKLLTHSGIEDYILIAKQQAEDFESHPQITVEDNILPYWKQLCSEIEVMVKIHFQGQSFSWADLSPETQEKVSRWTPKAKEYLEHVKMKDLILQACIWHTIDEKVFSPDWSTRWSSGPLAHFGKLKQDFQNTFNTPWKFDQHDPAYGCWVMFSHMLFRRKGTKMAYDCNTLARHIAHDLGEIIGADHDETTSLVHYIEEIAGFPDLVAELDLCFQKSCVKFWVAWQPKPTTADTNSNSLWGFPMQAGMKTADAGMETAEFDLKSRGQPVQIVSQPWLIADDQHSEFIRFNTASGEPYPSPPEPRILYHMRVEVDRVSGKE</sequence>
<feature type="compositionally biased region" description="Low complexity" evidence="1">
    <location>
        <begin position="132"/>
        <end position="143"/>
    </location>
</feature>